<proteinExistence type="predicted"/>
<comment type="caution">
    <text evidence="1">The sequence shown here is derived from an EMBL/GenBank/DDBJ whole genome shotgun (WGS) entry which is preliminary data.</text>
</comment>
<dbReference type="EMBL" id="PZZZ01000012">
    <property type="protein sequence ID" value="PTM88375.1"/>
    <property type="molecule type" value="Genomic_DNA"/>
</dbReference>
<dbReference type="AlphaFoldDB" id="A0A2T5ANX7"/>
<organism evidence="1 2">
    <name type="scientific">Mycoplana dimorpha</name>
    <dbReference type="NCBI Taxonomy" id="28320"/>
    <lineage>
        <taxon>Bacteria</taxon>
        <taxon>Pseudomonadati</taxon>
        <taxon>Pseudomonadota</taxon>
        <taxon>Alphaproteobacteria</taxon>
        <taxon>Hyphomicrobiales</taxon>
        <taxon>Rhizobiaceae</taxon>
        <taxon>Mycoplana</taxon>
    </lineage>
</organism>
<gene>
    <name evidence="1" type="ORF">C7449_1127</name>
</gene>
<evidence type="ECO:0000313" key="2">
    <source>
        <dbReference type="Proteomes" id="UP000241247"/>
    </source>
</evidence>
<evidence type="ECO:0000313" key="1">
    <source>
        <dbReference type="EMBL" id="PTM88375.1"/>
    </source>
</evidence>
<dbReference type="Proteomes" id="UP000241247">
    <property type="component" value="Unassembled WGS sequence"/>
</dbReference>
<name>A0A2T5ANX7_MYCDI</name>
<keyword evidence="2" id="KW-1185">Reference proteome</keyword>
<protein>
    <submittedName>
        <fullName evidence="1">Uncharacterized protein</fullName>
    </submittedName>
</protein>
<reference evidence="1 2" key="1">
    <citation type="submission" date="2018-04" db="EMBL/GenBank/DDBJ databases">
        <title>Genomic Encyclopedia of Type Strains, Phase IV (KMG-IV): sequencing the most valuable type-strain genomes for metagenomic binning, comparative biology and taxonomic classification.</title>
        <authorList>
            <person name="Goeker M."/>
        </authorList>
    </citation>
    <scope>NUCLEOTIDE SEQUENCE [LARGE SCALE GENOMIC DNA]</scope>
    <source>
        <strain evidence="1 2">DSM 7138</strain>
    </source>
</reference>
<sequence length="35" mass="4043">MDLHDEILAWASAHADDDFEDDWDDEVIEAVRPNS</sequence>
<accession>A0A2T5ANX7</accession>